<dbReference type="STRING" id="1765722.AT728_00515"/>
<dbReference type="CDD" id="cd14014">
    <property type="entry name" value="STKc_PknB_like"/>
    <property type="match status" value="1"/>
</dbReference>
<dbReference type="SMART" id="SM00220">
    <property type="entry name" value="S_TKc"/>
    <property type="match status" value="1"/>
</dbReference>
<dbReference type="AlphaFoldDB" id="A0A0W7WTE9"/>
<dbReference type="PROSITE" id="PS00108">
    <property type="entry name" value="PROTEIN_KINASE_ST"/>
    <property type="match status" value="1"/>
</dbReference>
<dbReference type="PANTHER" id="PTHR43289:SF34">
    <property type="entry name" value="SERINE_THREONINE-PROTEIN KINASE YBDM-RELATED"/>
    <property type="match status" value="1"/>
</dbReference>
<dbReference type="SUPFAM" id="SSF56112">
    <property type="entry name" value="Protein kinase-like (PK-like)"/>
    <property type="match status" value="1"/>
</dbReference>
<dbReference type="InterPro" id="IPR015943">
    <property type="entry name" value="WD40/YVTN_repeat-like_dom_sf"/>
</dbReference>
<dbReference type="Proteomes" id="UP000054804">
    <property type="component" value="Unassembled WGS sequence"/>
</dbReference>
<keyword evidence="4" id="KW-0067">ATP-binding</keyword>
<feature type="domain" description="Protein kinase" evidence="6">
    <location>
        <begin position="1"/>
        <end position="255"/>
    </location>
</feature>
<feature type="region of interest" description="Disordered" evidence="5">
    <location>
        <begin position="283"/>
        <end position="304"/>
    </location>
</feature>
<dbReference type="PANTHER" id="PTHR43289">
    <property type="entry name" value="MITOGEN-ACTIVATED PROTEIN KINASE KINASE KINASE 20-RELATED"/>
    <property type="match status" value="1"/>
</dbReference>
<dbReference type="GO" id="GO:0005524">
    <property type="term" value="F:ATP binding"/>
    <property type="evidence" value="ECO:0007669"/>
    <property type="project" value="UniProtKB-KW"/>
</dbReference>
<keyword evidence="3" id="KW-0418">Kinase</keyword>
<name>A0A0W7WTE9_9ACTN</name>
<evidence type="ECO:0000313" key="7">
    <source>
        <dbReference type="EMBL" id="KUF13796.1"/>
    </source>
</evidence>
<organism evidence="7 8">
    <name type="scientific">Streptomyces silvensis</name>
    <dbReference type="NCBI Taxonomy" id="1765722"/>
    <lineage>
        <taxon>Bacteria</taxon>
        <taxon>Bacillati</taxon>
        <taxon>Actinomycetota</taxon>
        <taxon>Actinomycetes</taxon>
        <taxon>Kitasatosporales</taxon>
        <taxon>Streptomycetaceae</taxon>
        <taxon>Streptomyces</taxon>
    </lineage>
</organism>
<keyword evidence="8" id="KW-1185">Reference proteome</keyword>
<keyword evidence="2" id="KW-0547">Nucleotide-binding</keyword>
<reference evidence="7 8" key="1">
    <citation type="submission" date="2015-12" db="EMBL/GenBank/DDBJ databases">
        <title>Draft genome sequence of Streptomyces silvensis ATCC 53525, a producer of novel hormone antagonists.</title>
        <authorList>
            <person name="Johnston C.W."/>
            <person name="Li Y."/>
            <person name="Magarvey N.A."/>
        </authorList>
    </citation>
    <scope>NUCLEOTIDE SEQUENCE [LARGE SCALE GENOMIC DNA]</scope>
    <source>
        <strain evidence="7 8">ATCC 53525</strain>
    </source>
</reference>
<protein>
    <recommendedName>
        <fullName evidence="6">Protein kinase domain-containing protein</fullName>
    </recommendedName>
</protein>
<sequence length="739" mass="77724">MGRVHLARSASGRPVAVKTVHGHLAAEPEFRERFRRETAAARAVTGPYTAAVLDADPDAEQPWLVTEFCAGPLLADAVAAHGPLSAADLAVLGASLAEALAAVHAAGIVHRDLKPSNVVVTRDGPKVLDFGIAQSAVDDSLTASDEAIGSPGFIAPEQLTRAEGDGRAGPPADVFALGALLALAATGRAPFGADGAARVLYRTLHEPPDLVGVPSPALGAFLARCLSRAPADRPTVAEVLFWCGERASDGPVPWWERGAVADLIGRHEVGVAELWGVDDLSGVDGDARHVPEEDPPPSPGPSRRRLLRWGGGTLLAVAGAAGVAVTLGDGGMGGKAPQAGRKERVKGPPQGQVMWRQDVGELRPGGTGLRFDGNKLHLLGPSSLTCLEARFGTTLWVYSADRLRDVSSHDGTVYVLRDSPSGPELNALDANAGRKTWTSPFPAHHPVRRATTRPRSFDADAAADAAGVLEGDRSLLVPAGDVICLLTYASYDTLAARRGAWGRRWRAYGYDARTREALWFHEGTAAGVIGVDTEGGRIAVAVSADPGGAPFDERYARGDPLVVLRAKDGTVERTVRGGAPYPRAHPGAWGTACYASRTAIRAVDLTSGRVRWTRGMDAAATVTPRATYDMFLAATPKGLGAYGVTRGQRRWHRDDVRALTDSDGWLLSSGPAVYVSGPEPGTSSGEPDWGLHALDVRTGDTEWVMPYDIRSIRAATATPGPVHLYAEKSVVAIVPPEPL</sequence>
<dbReference type="SUPFAM" id="SSF50998">
    <property type="entry name" value="Quinoprotein alcohol dehydrogenase-like"/>
    <property type="match status" value="1"/>
</dbReference>
<comment type="caution">
    <text evidence="7">The sequence shown here is derived from an EMBL/GenBank/DDBJ whole genome shotgun (WGS) entry which is preliminary data.</text>
</comment>
<evidence type="ECO:0000256" key="3">
    <source>
        <dbReference type="ARBA" id="ARBA00022777"/>
    </source>
</evidence>
<dbReference type="InterPro" id="IPR000719">
    <property type="entry name" value="Prot_kinase_dom"/>
</dbReference>
<dbReference type="InterPro" id="IPR011009">
    <property type="entry name" value="Kinase-like_dom_sf"/>
</dbReference>
<evidence type="ECO:0000256" key="2">
    <source>
        <dbReference type="ARBA" id="ARBA00022741"/>
    </source>
</evidence>
<dbReference type="Gene3D" id="3.30.200.20">
    <property type="entry name" value="Phosphorylase Kinase, domain 1"/>
    <property type="match status" value="1"/>
</dbReference>
<dbReference type="GO" id="GO:0004674">
    <property type="term" value="F:protein serine/threonine kinase activity"/>
    <property type="evidence" value="ECO:0007669"/>
    <property type="project" value="TreeGrafter"/>
</dbReference>
<dbReference type="InterPro" id="IPR008271">
    <property type="entry name" value="Ser/Thr_kinase_AS"/>
</dbReference>
<evidence type="ECO:0000256" key="4">
    <source>
        <dbReference type="ARBA" id="ARBA00022840"/>
    </source>
</evidence>
<dbReference type="EMBL" id="LOCL01000062">
    <property type="protein sequence ID" value="KUF13796.1"/>
    <property type="molecule type" value="Genomic_DNA"/>
</dbReference>
<dbReference type="Gene3D" id="2.130.10.10">
    <property type="entry name" value="YVTN repeat-like/Quinoprotein amine dehydrogenase"/>
    <property type="match status" value="2"/>
</dbReference>
<dbReference type="PROSITE" id="PS50011">
    <property type="entry name" value="PROTEIN_KINASE_DOM"/>
    <property type="match status" value="1"/>
</dbReference>
<keyword evidence="1" id="KW-0808">Transferase</keyword>
<evidence type="ECO:0000259" key="6">
    <source>
        <dbReference type="PROSITE" id="PS50011"/>
    </source>
</evidence>
<evidence type="ECO:0000256" key="5">
    <source>
        <dbReference type="SAM" id="MobiDB-lite"/>
    </source>
</evidence>
<gene>
    <name evidence="7" type="ORF">AT728_00515</name>
</gene>
<dbReference type="Pfam" id="PF00069">
    <property type="entry name" value="Pkinase"/>
    <property type="match status" value="1"/>
</dbReference>
<evidence type="ECO:0000256" key="1">
    <source>
        <dbReference type="ARBA" id="ARBA00022679"/>
    </source>
</evidence>
<dbReference type="Gene3D" id="1.10.510.10">
    <property type="entry name" value="Transferase(Phosphotransferase) domain 1"/>
    <property type="match status" value="1"/>
</dbReference>
<accession>A0A0W7WTE9</accession>
<proteinExistence type="predicted"/>
<dbReference type="InterPro" id="IPR011047">
    <property type="entry name" value="Quinoprotein_ADH-like_sf"/>
</dbReference>
<evidence type="ECO:0000313" key="8">
    <source>
        <dbReference type="Proteomes" id="UP000054804"/>
    </source>
</evidence>